<reference evidence="2" key="1">
    <citation type="journal article" date="2014" name="Int. J. Syst. Evol. Microbiol.">
        <title>Complete genome sequence of Corynebacterium casei LMG S-19264T (=DSM 44701T), isolated from a smear-ripened cheese.</title>
        <authorList>
            <consortium name="US DOE Joint Genome Institute (JGI-PGF)"/>
            <person name="Walter F."/>
            <person name="Albersmeier A."/>
            <person name="Kalinowski J."/>
            <person name="Ruckert C."/>
        </authorList>
    </citation>
    <scope>NUCLEOTIDE SEQUENCE</scope>
    <source>
        <strain evidence="2">KCTC 12344</strain>
    </source>
</reference>
<evidence type="ECO:0000313" key="3">
    <source>
        <dbReference type="Proteomes" id="UP000619512"/>
    </source>
</evidence>
<dbReference type="AlphaFoldDB" id="A0AA88C833"/>
<dbReference type="Proteomes" id="UP000619512">
    <property type="component" value="Unassembled WGS sequence"/>
</dbReference>
<dbReference type="RefSeq" id="WP_206076715.1">
    <property type="nucleotide sequence ID" value="NZ_BMWW01000003.1"/>
</dbReference>
<proteinExistence type="predicted"/>
<feature type="signal peptide" evidence="1">
    <location>
        <begin position="1"/>
        <end position="20"/>
    </location>
</feature>
<feature type="chain" id="PRO_5041736330" evidence="1">
    <location>
        <begin position="21"/>
        <end position="126"/>
    </location>
</feature>
<name>A0AA88C833_9BURK</name>
<protein>
    <submittedName>
        <fullName evidence="2">Uncharacterized protein</fullName>
    </submittedName>
</protein>
<evidence type="ECO:0000256" key="1">
    <source>
        <dbReference type="SAM" id="SignalP"/>
    </source>
</evidence>
<comment type="caution">
    <text evidence="2">The sequence shown here is derived from an EMBL/GenBank/DDBJ whole genome shotgun (WGS) entry which is preliminary data.</text>
</comment>
<keyword evidence="1" id="KW-0732">Signal</keyword>
<organism evidence="2 3">
    <name type="scientific">Pseudoduganella plicata</name>
    <dbReference type="NCBI Taxonomy" id="321984"/>
    <lineage>
        <taxon>Bacteria</taxon>
        <taxon>Pseudomonadati</taxon>
        <taxon>Pseudomonadota</taxon>
        <taxon>Betaproteobacteria</taxon>
        <taxon>Burkholderiales</taxon>
        <taxon>Oxalobacteraceae</taxon>
        <taxon>Telluria group</taxon>
        <taxon>Pseudoduganella</taxon>
    </lineage>
</organism>
<sequence>MGLPLLWLAFFSVFMISEQAASGQKRTLTCSAGQTFNHMSKLSSFIDNAKVGLSIQERIPESRWDAIAENCGAPEVAEIKARIAGLTAELETIEEWDGDTRDDIHLAISKFSRLLVLTGTLPDVDG</sequence>
<reference evidence="2" key="2">
    <citation type="submission" date="2022-12" db="EMBL/GenBank/DDBJ databases">
        <authorList>
            <person name="Sun Q."/>
            <person name="Kim S."/>
        </authorList>
    </citation>
    <scope>NUCLEOTIDE SEQUENCE</scope>
    <source>
        <strain evidence="2">KCTC 12344</strain>
    </source>
</reference>
<gene>
    <name evidence="2" type="ORF">GCM10007388_21800</name>
</gene>
<dbReference type="EMBL" id="BMWW01000003">
    <property type="protein sequence ID" value="GGY88024.1"/>
    <property type="molecule type" value="Genomic_DNA"/>
</dbReference>
<accession>A0AA88C833</accession>
<evidence type="ECO:0000313" key="2">
    <source>
        <dbReference type="EMBL" id="GGY88024.1"/>
    </source>
</evidence>